<keyword evidence="13" id="KW-1185">Reference proteome</keyword>
<name>A0A5C5FT47_9BASI</name>
<keyword evidence="9" id="KW-1208">Phospholipid metabolism</keyword>
<dbReference type="GO" id="GO:0006646">
    <property type="term" value="P:phosphatidylethanolamine biosynthetic process"/>
    <property type="evidence" value="ECO:0007669"/>
    <property type="project" value="UniProtKB-UniPathway"/>
</dbReference>
<evidence type="ECO:0000256" key="11">
    <source>
        <dbReference type="ARBA" id="ARBA00024326"/>
    </source>
</evidence>
<evidence type="ECO:0000256" key="3">
    <source>
        <dbReference type="ARBA" id="ARBA00012243"/>
    </source>
</evidence>
<keyword evidence="6" id="KW-0443">Lipid metabolism</keyword>
<dbReference type="EMBL" id="SOZI01000093">
    <property type="protein sequence ID" value="TNY19499.1"/>
    <property type="molecule type" value="Genomic_DNA"/>
</dbReference>
<dbReference type="UniPathway" id="UPA00558"/>
<dbReference type="OrthoDB" id="5973539at2759"/>
<keyword evidence="7" id="KW-0594">Phospholipid biosynthesis</keyword>
<evidence type="ECO:0000256" key="7">
    <source>
        <dbReference type="ARBA" id="ARBA00023209"/>
    </source>
</evidence>
<evidence type="ECO:0000256" key="10">
    <source>
        <dbReference type="ARBA" id="ARBA00023317"/>
    </source>
</evidence>
<keyword evidence="8" id="KW-0456">Lyase</keyword>
<comment type="caution">
    <text evidence="12">The sequence shown here is derived from an EMBL/GenBank/DDBJ whole genome shotgun (WGS) entry which is preliminary data.</text>
</comment>
<dbReference type="InterPro" id="IPR033177">
    <property type="entry name" value="PSD-B"/>
</dbReference>
<evidence type="ECO:0000256" key="4">
    <source>
        <dbReference type="ARBA" id="ARBA00022516"/>
    </source>
</evidence>
<proteinExistence type="predicted"/>
<dbReference type="STRING" id="5288.A0A5C5FT47"/>
<dbReference type="PANTHER" id="PTHR10067">
    <property type="entry name" value="PHOSPHATIDYLSERINE DECARBOXYLASE"/>
    <property type="match status" value="1"/>
</dbReference>
<dbReference type="InterPro" id="IPR003817">
    <property type="entry name" value="PS_Dcarbxylase"/>
</dbReference>
<evidence type="ECO:0000256" key="2">
    <source>
        <dbReference type="ARBA" id="ARBA00005189"/>
    </source>
</evidence>
<comment type="cofactor">
    <cofactor evidence="1">
        <name>pyruvate</name>
        <dbReference type="ChEBI" id="CHEBI:15361"/>
    </cofactor>
</comment>
<comment type="pathway">
    <text evidence="2">Lipid metabolism.</text>
</comment>
<evidence type="ECO:0000256" key="6">
    <source>
        <dbReference type="ARBA" id="ARBA00023098"/>
    </source>
</evidence>
<evidence type="ECO:0000256" key="5">
    <source>
        <dbReference type="ARBA" id="ARBA00022793"/>
    </source>
</evidence>
<dbReference type="PANTHER" id="PTHR10067:SF17">
    <property type="entry name" value="PHOSPHATIDYLSERINE DECARBOXYLASE PROENZYME 2"/>
    <property type="match status" value="1"/>
</dbReference>
<sequence length="382" mass="42201">MEPTLQTRAEPRHDHPEATHEDYAATLDGLTHAPDEEPKEIDIHTPAEEGIAHAWLQRFIPGIEKVAASYGLGNYVVTRGPGGTKVWESMPLYVRVGMQALYHGREQAKLLETKRVEELFKQQSIKQGIAFDSPVNALPHIQNFVKTYHIDTSALLEPDLTKYRTFNEFFSRKLKPGARPPASPEDPDVISSAADCRLTVFEDVDTAKKFWIKGKHFTIPSLLEDESLASQFENGALAVFRLAPADYHRFHSPVTAKVGATKSIEGTYYTVNPVCVNESSLDVFTQNKRDVTLLSVSRPDGSDVPVAYVQIGAMLVGGIARTVDEGSEVQRGDELGYFAYGGSTIIAVFPPGLVKFDADLLKNSEDKIETVVRAGEQIGRFV</sequence>
<dbReference type="NCBIfam" id="TIGR00163">
    <property type="entry name" value="PS_decarb"/>
    <property type="match status" value="1"/>
</dbReference>
<evidence type="ECO:0000256" key="1">
    <source>
        <dbReference type="ARBA" id="ARBA00001928"/>
    </source>
</evidence>
<dbReference type="AlphaFoldDB" id="A0A5C5FT47"/>
<evidence type="ECO:0000313" key="12">
    <source>
        <dbReference type="EMBL" id="TNY19499.1"/>
    </source>
</evidence>
<protein>
    <recommendedName>
        <fullName evidence="3">phosphatidylserine decarboxylase</fullName>
        <ecNumber evidence="3">4.1.1.65</ecNumber>
    </recommendedName>
</protein>
<dbReference type="Pfam" id="PF02666">
    <property type="entry name" value="PS_Dcarbxylase"/>
    <property type="match status" value="1"/>
</dbReference>
<evidence type="ECO:0000313" key="13">
    <source>
        <dbReference type="Proteomes" id="UP000311382"/>
    </source>
</evidence>
<dbReference type="GO" id="GO:0004609">
    <property type="term" value="F:phosphatidylserine decarboxylase activity"/>
    <property type="evidence" value="ECO:0007669"/>
    <property type="project" value="UniProtKB-EC"/>
</dbReference>
<accession>A0A5C5FT47</accession>
<evidence type="ECO:0000256" key="9">
    <source>
        <dbReference type="ARBA" id="ARBA00023264"/>
    </source>
</evidence>
<gene>
    <name evidence="12" type="ORF">DMC30DRAFT_417811</name>
</gene>
<keyword evidence="5" id="KW-0210">Decarboxylase</keyword>
<dbReference type="EC" id="4.1.1.65" evidence="3"/>
<organism evidence="12 13">
    <name type="scientific">Rhodotorula diobovata</name>
    <dbReference type="NCBI Taxonomy" id="5288"/>
    <lineage>
        <taxon>Eukaryota</taxon>
        <taxon>Fungi</taxon>
        <taxon>Dikarya</taxon>
        <taxon>Basidiomycota</taxon>
        <taxon>Pucciniomycotina</taxon>
        <taxon>Microbotryomycetes</taxon>
        <taxon>Sporidiobolales</taxon>
        <taxon>Sporidiobolaceae</taxon>
        <taxon>Rhodotorula</taxon>
    </lineage>
</organism>
<comment type="pathway">
    <text evidence="11">Phospholipid metabolism; phosphatidylethanolamine biosynthesis.</text>
</comment>
<keyword evidence="10" id="KW-0670">Pyruvate</keyword>
<dbReference type="Proteomes" id="UP000311382">
    <property type="component" value="Unassembled WGS sequence"/>
</dbReference>
<evidence type="ECO:0000256" key="8">
    <source>
        <dbReference type="ARBA" id="ARBA00023239"/>
    </source>
</evidence>
<reference evidence="12 13" key="1">
    <citation type="submission" date="2019-03" db="EMBL/GenBank/DDBJ databases">
        <title>Rhodosporidium diobovatum UCD-FST 08-225 genome sequencing, assembly, and annotation.</title>
        <authorList>
            <person name="Fakankun I.U."/>
            <person name="Fristensky B."/>
            <person name="Levin D.B."/>
        </authorList>
    </citation>
    <scope>NUCLEOTIDE SEQUENCE [LARGE SCALE GENOMIC DNA]</scope>
    <source>
        <strain evidence="12 13">UCD-FST 08-225</strain>
    </source>
</reference>
<keyword evidence="4" id="KW-0444">Lipid biosynthesis</keyword>